<evidence type="ECO:0000313" key="2">
    <source>
        <dbReference type="EMBL" id="CAD8208762.1"/>
    </source>
</evidence>
<dbReference type="Pfam" id="PF01508">
    <property type="entry name" value="Paramecium_SA"/>
    <property type="match status" value="21"/>
</dbReference>
<comment type="caution">
    <text evidence="2">The sequence shown here is derived from an EMBL/GenBank/DDBJ whole genome shotgun (WGS) entry which is preliminary data.</text>
</comment>
<dbReference type="EMBL" id="CAJJDP010000147">
    <property type="protein sequence ID" value="CAD8208762.1"/>
    <property type="molecule type" value="Genomic_DNA"/>
</dbReference>
<dbReference type="OrthoDB" id="290025at2759"/>
<feature type="chain" id="PRO_5035948112" evidence="1">
    <location>
        <begin position="20"/>
        <end position="2277"/>
    </location>
</feature>
<evidence type="ECO:0000256" key="1">
    <source>
        <dbReference type="SAM" id="SignalP"/>
    </source>
</evidence>
<evidence type="ECO:0000313" key="3">
    <source>
        <dbReference type="Proteomes" id="UP000683925"/>
    </source>
</evidence>
<keyword evidence="1" id="KW-0732">Signal</keyword>
<sequence length="2277" mass="256329">MINYLQVFFLLTIFMFVHGTDQQCQCLSLKSEDDCLKFPLQYCEWTSKKCDLSNQTKSNPLIEGKPYCSQYESSKHCLAAFVCINESKTIGQCNDEYLPHYPCIWVDTKCQFFTGCSMYIEQMHQKCNEKSKECTTDSVQCIQRAECHEYLTVDACKQKNIHGQQCTWDPQMGCKRISRCSELQIKSTITHENCYDELDRCTINKDNDCVDLLPECSDYTFVGQCKITSSKVKCKWQEEMCRDMTCDDAPLTLVSENCYDFLQKGMCEAKYGGGCQQVIYCSNLKTQVECQGKIDTSGTPCFWIASLHQCVIYKCENAPLDYQNDKQCQSFQEDCIANEGSGCKLNTSCSSIKTQIDCNTQKSGDGKDCMWEDSCIEKACENASTKLTTHQQCEQFLFSCTTDNGFGCQTKNCKNAPDTLKTNEDCEKYLPDNHCITRSGGGCIENGSCSKVTTSIACVKDINGSDCYWYEITGTCITKQCDKAPSTIRTQEDCEKFWSKCQVNQTATGCEDKICENYQNEVNCTKQLDFYGRTCQWRNKCIEKTCLSASTEIKTHEGCNAYLSTCTLALSGKGCMSLPLQCEQIKLEEGCYLRQSIGFNNVIKTKECAWKNGKCLDKSCYTAPINKTTTVACKEYMQGCYVNNDKRGCWVLPECSQRALQEICEIENNYKCAWDEGRQKCQIRACDSTLFISEKAKYQTAQSCNQYPLEDCTNPDGLGCCTLSNTGLGCMRKPDSCTKLKSQGNCIQNGIMDPKAKCLWTGDQCVIQSCSAIKLQIDSLIYNHTNCFEKSYQTCTVNDDANACMDLQQNCSQYSPNDQCKIDSNKNECVIRFNANTQEYRCDIKKCGDVVSKMYNSYAACNAYDSTCTVIARVNQNGCIDKQQYCFNYKFPEQCFKNLSGQKCIWNNERCWDFDKVDCSRLVLTEYSTQTCEDVVSYCKVNEKNTGCKLKTCEDYTTQTEKTGGPVVSQLSHCQAIISNKVECSINNALNACVIEKARCNQYTPQECYYAKFDGFCLTNGSQCYMQYQSCTTWSSENDAECKKNREFCKYPLNGIGLMACASRNCEEKDGVDLTENICKQFDQTCTVSRDKKKCILIQNSCGTYKEENTCLKSQESNCIWQVGATSQCIGIASIIEADKNCSYKKGTGLTYQDCQDFSRFCSVNRAGTQCVAKKQCGGYTIFDCQQSDFNEYCIQSKVDDAEAVCKASQGVSCEQFYLGESIVYTSEKCSQINKACTNLGTSGCTLKTCQNAIGPFTHETCSAWKDNCTVNAEKNGCQEMKDRCYENDVDSCIRTILDGVCIIDKKQNQCLKKTCYSSDDTLTSDAQCEQYMSTCTVAQSGGCILRSSCDSYLTELQCVEDNQGAICFWNPSLQKCVLFECKSIERTEKYDSHDECYELINVQDPKKKNLRVNCTVNYVVDPNDQSVSYPSGCMNLQACNEYLHKEQCKVDTQGQFCRWNTDNPENEFCEMTSCQSADPDKYYTHKACTEYQLNVFTQYQDKCTVAVVEISPGTLKPSGCRNRAECEEYKIEDQCRYSSLGQECKWDRIEQACFTLQCNKAPQTFTTHERCNDFAPKCTLRTTMQGCMDMTPNCEDYQINSQCTKSMYGSLCYWNGIQCVTRLCSNTPDNLNGECSKYLSTCESSRNLRCVTTDCEKYTYVTDAACKQVGLSGKCTTDGTRCVLRTTCEEARAQEACKVNNLEQQCIWNAPTTTRDAYCETSICELASKTDYVSEKQCRKYNNGCTLRQQGGCKLILNCTSYELESSCTFSRDGKICVWEKDVGCRSNDCSDLTGTDHFKCKKQNKTCTISKTGNCVNMAANCTEYQIEESCVETFDGLPCLWVKPLRNENHPQGLCIKYLKCEDIPLKTDAECKSVFKNCTSNGTTCISITKCENLSSINCNRGSDGECMLIRKDANSASKICKKFNKCKDIQYQTHAECYEVNQGCTTSGSECMELKENCQDYLDQSSCYITKQQTIKTSKSTDICVWEGKCRNQSCSDISGTTHKYCNSKLNSCTSDGTTCMSMQECKLYKTKTKCTNGYTKINTDINPCYWEDANQESGELCRDKNCNDILPVSNLYCSEVTTCVYDATQQKCIIKNYSCSQYNDQNACNQGASNQKICYWANSKCLEVTGCQVITEQAKCLSLRGCSYITQNGTSSCVPQDCQSIYQQTNSCKFIQIFNSDQTNTCMIQNGQCNLVDPSNLMQDTCLINSNYKYTWSTDNSKCVLCYEKSAPPNNTTCNKDSSPSDITCNGTDDSAQKISIVLILLSMMAG</sequence>
<dbReference type="Proteomes" id="UP000683925">
    <property type="component" value="Unassembled WGS sequence"/>
</dbReference>
<dbReference type="InterPro" id="IPR002895">
    <property type="entry name" value="Paramecium_SA"/>
</dbReference>
<reference evidence="2" key="1">
    <citation type="submission" date="2021-01" db="EMBL/GenBank/DDBJ databases">
        <authorList>
            <consortium name="Genoscope - CEA"/>
            <person name="William W."/>
        </authorList>
    </citation>
    <scope>NUCLEOTIDE SEQUENCE</scope>
</reference>
<protein>
    <submittedName>
        <fullName evidence="2">Uncharacterized protein</fullName>
    </submittedName>
</protein>
<dbReference type="SMART" id="SM00639">
    <property type="entry name" value="PSA"/>
    <property type="match status" value="26"/>
</dbReference>
<accession>A0A8S1YA98</accession>
<feature type="signal peptide" evidence="1">
    <location>
        <begin position="1"/>
        <end position="19"/>
    </location>
</feature>
<organism evidence="2 3">
    <name type="scientific">Paramecium octaurelia</name>
    <dbReference type="NCBI Taxonomy" id="43137"/>
    <lineage>
        <taxon>Eukaryota</taxon>
        <taxon>Sar</taxon>
        <taxon>Alveolata</taxon>
        <taxon>Ciliophora</taxon>
        <taxon>Intramacronucleata</taxon>
        <taxon>Oligohymenophorea</taxon>
        <taxon>Peniculida</taxon>
        <taxon>Parameciidae</taxon>
        <taxon>Paramecium</taxon>
    </lineage>
</organism>
<keyword evidence="3" id="KW-1185">Reference proteome</keyword>
<name>A0A8S1YA98_PAROT</name>
<gene>
    <name evidence="2" type="ORF">POCTA_138.1.T1450058</name>
</gene>
<proteinExistence type="predicted"/>